<dbReference type="GO" id="GO:0006351">
    <property type="term" value="P:DNA-templated transcription"/>
    <property type="evidence" value="ECO:0007669"/>
    <property type="project" value="TreeGrafter"/>
</dbReference>
<dbReference type="Proteomes" id="UP000316331">
    <property type="component" value="Unassembled WGS sequence"/>
</dbReference>
<evidence type="ECO:0000259" key="1">
    <source>
        <dbReference type="Pfam" id="PF07848"/>
    </source>
</evidence>
<dbReference type="AlphaFoldDB" id="A0A543EV31"/>
<feature type="domain" description="Transcriptional repressor PaaX-like C-terminal" evidence="2">
    <location>
        <begin position="189"/>
        <end position="241"/>
    </location>
</feature>
<dbReference type="Pfam" id="PF20803">
    <property type="entry name" value="PaaX_M"/>
    <property type="match status" value="1"/>
</dbReference>
<dbReference type="Gene3D" id="1.10.10.10">
    <property type="entry name" value="Winged helix-like DNA-binding domain superfamily/Winged helix DNA-binding domain"/>
    <property type="match status" value="1"/>
</dbReference>
<feature type="domain" description="Transcriptional repressor PaaX-like central Cas2-like" evidence="3">
    <location>
        <begin position="91"/>
        <end position="146"/>
    </location>
</feature>
<dbReference type="Gene3D" id="1.20.58.1460">
    <property type="match status" value="1"/>
</dbReference>
<evidence type="ECO:0000259" key="3">
    <source>
        <dbReference type="Pfam" id="PF20803"/>
    </source>
</evidence>
<gene>
    <name evidence="4" type="ORF">FB390_5573</name>
</gene>
<dbReference type="InterPro" id="IPR048846">
    <property type="entry name" value="PaaX-like_central"/>
</dbReference>
<dbReference type="InterPro" id="IPR036388">
    <property type="entry name" value="WH-like_DNA-bd_sf"/>
</dbReference>
<evidence type="ECO:0000259" key="2">
    <source>
        <dbReference type="Pfam" id="PF08223"/>
    </source>
</evidence>
<feature type="domain" description="Transcriptional repressor PaaX-like N-terminal" evidence="1">
    <location>
        <begin position="13"/>
        <end position="72"/>
    </location>
</feature>
<proteinExistence type="predicted"/>
<evidence type="ECO:0000313" key="4">
    <source>
        <dbReference type="EMBL" id="TQM25424.1"/>
    </source>
</evidence>
<dbReference type="InterPro" id="IPR012906">
    <property type="entry name" value="PaaX-like_N"/>
</dbReference>
<reference evidence="4 5" key="1">
    <citation type="submission" date="2019-06" db="EMBL/GenBank/DDBJ databases">
        <title>Sequencing the genomes of 1000 actinobacteria strains.</title>
        <authorList>
            <person name="Klenk H.-P."/>
        </authorList>
    </citation>
    <scope>NUCLEOTIDE SEQUENCE [LARGE SCALE GENOMIC DNA]</scope>
    <source>
        <strain evidence="4 5">DSM 103495</strain>
    </source>
</reference>
<dbReference type="PANTHER" id="PTHR30319:SF1">
    <property type="entry name" value="TRANSCRIPTIONAL REPRESSOR PAAX"/>
    <property type="match status" value="1"/>
</dbReference>
<organism evidence="4 5">
    <name type="scientific">Nocardia bhagyanarayanae</name>
    <dbReference type="NCBI Taxonomy" id="1215925"/>
    <lineage>
        <taxon>Bacteria</taxon>
        <taxon>Bacillati</taxon>
        <taxon>Actinomycetota</taxon>
        <taxon>Actinomycetes</taxon>
        <taxon>Mycobacteriales</taxon>
        <taxon>Nocardiaceae</taxon>
        <taxon>Nocardia</taxon>
    </lineage>
</organism>
<keyword evidence="5" id="KW-1185">Reference proteome</keyword>
<dbReference type="Gene3D" id="3.30.70.2650">
    <property type="match status" value="1"/>
</dbReference>
<dbReference type="Pfam" id="PF07848">
    <property type="entry name" value="PaaX"/>
    <property type="match status" value="1"/>
</dbReference>
<dbReference type="EMBL" id="VFPG01000002">
    <property type="protein sequence ID" value="TQM25424.1"/>
    <property type="molecule type" value="Genomic_DNA"/>
</dbReference>
<comment type="caution">
    <text evidence="4">The sequence shown here is derived from an EMBL/GenBank/DDBJ whole genome shotgun (WGS) entry which is preliminary data.</text>
</comment>
<dbReference type="Pfam" id="PF08223">
    <property type="entry name" value="PaaX_C"/>
    <property type="match status" value="1"/>
</dbReference>
<sequence>MDSRAAPVRKLTARSAILSALLGAHPAEAPVSWIVRVSTGLGLQESAVRAALTRMVAGGDLERRDSAYRLAPRLIERQNRQDEAMHPPTGEWDGTWRLAIVTVGADDSTDRAAFREVLRAKKFGELREGVWTRPDNLGTEFPTAAARRLTIFTGRPGEPDRELAERLFQPDSWAENARLLLSAMSAADSIGDRFEIAAATVRHILNDPMLPAELLPDRWPGRELRAAYLDFRTEFAAFAEALMGSAAAQRS</sequence>
<evidence type="ECO:0000313" key="5">
    <source>
        <dbReference type="Proteomes" id="UP000316331"/>
    </source>
</evidence>
<dbReference type="PANTHER" id="PTHR30319">
    <property type="entry name" value="PHENYLACETIC ACID REGULATOR-RELATED TRANSCRIPTIONAL REPRESSOR"/>
    <property type="match status" value="1"/>
</dbReference>
<accession>A0A543EV31</accession>
<dbReference type="RefSeq" id="WP_141812148.1">
    <property type="nucleotide sequence ID" value="NZ_VFPG01000002.1"/>
</dbReference>
<name>A0A543EV31_9NOCA</name>
<dbReference type="OrthoDB" id="2270427at2"/>
<protein>
    <submittedName>
        <fullName evidence="4">PaaX family transcriptional regulator</fullName>
    </submittedName>
</protein>
<dbReference type="InterPro" id="IPR013225">
    <property type="entry name" value="PaaX_C"/>
</dbReference>